<feature type="signal peptide" evidence="1">
    <location>
        <begin position="1"/>
        <end position="21"/>
    </location>
</feature>
<dbReference type="OrthoDB" id="2831684at2759"/>
<dbReference type="PANTHER" id="PTHR36183">
    <property type="entry name" value="BETA-GLUCURONIDASE"/>
    <property type="match status" value="1"/>
</dbReference>
<reference evidence="3" key="1">
    <citation type="journal article" date="2020" name="Stud. Mycol.">
        <title>101 Dothideomycetes genomes: a test case for predicting lifestyles and emergence of pathogens.</title>
        <authorList>
            <person name="Haridas S."/>
            <person name="Albert R."/>
            <person name="Binder M."/>
            <person name="Bloem J."/>
            <person name="Labutti K."/>
            <person name="Salamov A."/>
            <person name="Andreopoulos B."/>
            <person name="Baker S."/>
            <person name="Barry K."/>
            <person name="Bills G."/>
            <person name="Bluhm B."/>
            <person name="Cannon C."/>
            <person name="Castanera R."/>
            <person name="Culley D."/>
            <person name="Daum C."/>
            <person name="Ezra D."/>
            <person name="Gonzalez J."/>
            <person name="Henrissat B."/>
            <person name="Kuo A."/>
            <person name="Liang C."/>
            <person name="Lipzen A."/>
            <person name="Lutzoni F."/>
            <person name="Magnuson J."/>
            <person name="Mondo S."/>
            <person name="Nolan M."/>
            <person name="Ohm R."/>
            <person name="Pangilinan J."/>
            <person name="Park H.-J."/>
            <person name="Ramirez L."/>
            <person name="Alfaro M."/>
            <person name="Sun H."/>
            <person name="Tritt A."/>
            <person name="Yoshinaga Y."/>
            <person name="Zwiers L.-H."/>
            <person name="Turgeon B."/>
            <person name="Goodwin S."/>
            <person name="Spatafora J."/>
            <person name="Crous P."/>
            <person name="Grigoriev I."/>
        </authorList>
    </citation>
    <scope>NUCLEOTIDE SEQUENCE</scope>
    <source>
        <strain evidence="3">CBS 121410</strain>
    </source>
</reference>
<evidence type="ECO:0000313" key="4">
    <source>
        <dbReference type="Proteomes" id="UP000799776"/>
    </source>
</evidence>
<dbReference type="InterPro" id="IPR031728">
    <property type="entry name" value="GlcAase_C"/>
</dbReference>
<feature type="chain" id="PRO_5040348550" evidence="1">
    <location>
        <begin position="22"/>
        <end position="537"/>
    </location>
</feature>
<evidence type="ECO:0000259" key="2">
    <source>
        <dbReference type="Pfam" id="PF16862"/>
    </source>
</evidence>
<dbReference type="Pfam" id="PF16862">
    <property type="entry name" value="Glyco_hydro_79C"/>
    <property type="match status" value="1"/>
</dbReference>
<dbReference type="InterPro" id="IPR017853">
    <property type="entry name" value="GH"/>
</dbReference>
<dbReference type="AlphaFoldDB" id="A0A9P4I2D8"/>
<evidence type="ECO:0000256" key="1">
    <source>
        <dbReference type="SAM" id="SignalP"/>
    </source>
</evidence>
<accession>A0A9P4I2D8</accession>
<dbReference type="SUPFAM" id="SSF51445">
    <property type="entry name" value="(Trans)glycosidases"/>
    <property type="match status" value="1"/>
</dbReference>
<dbReference type="EMBL" id="ML978712">
    <property type="protein sequence ID" value="KAF2090616.1"/>
    <property type="molecule type" value="Genomic_DNA"/>
</dbReference>
<dbReference type="Proteomes" id="UP000799776">
    <property type="component" value="Unassembled WGS sequence"/>
</dbReference>
<dbReference type="InterPro" id="IPR052974">
    <property type="entry name" value="GH79_Enzymes"/>
</dbReference>
<proteinExistence type="predicted"/>
<dbReference type="Gene3D" id="3.20.20.80">
    <property type="entry name" value="Glycosidases"/>
    <property type="match status" value="1"/>
</dbReference>
<dbReference type="PANTHER" id="PTHR36183:SF2">
    <property type="entry name" value="BETA-GLUCURONIDASE C-TERMINAL DOMAIN-CONTAINING PROTEIN"/>
    <property type="match status" value="1"/>
</dbReference>
<keyword evidence="4" id="KW-1185">Reference proteome</keyword>
<comment type="caution">
    <text evidence="3">The sequence shown here is derived from an EMBL/GenBank/DDBJ whole genome shotgun (WGS) entry which is preliminary data.</text>
</comment>
<gene>
    <name evidence="3" type="ORF">K490DRAFT_53600</name>
</gene>
<dbReference type="GO" id="GO:0016787">
    <property type="term" value="F:hydrolase activity"/>
    <property type="evidence" value="ECO:0007669"/>
    <property type="project" value="UniProtKB-KW"/>
</dbReference>
<keyword evidence="1" id="KW-0732">Signal</keyword>
<protein>
    <submittedName>
        <fullName evidence="3">Glycoside hydrolase family 79 protein</fullName>
    </submittedName>
</protein>
<name>A0A9P4I2D8_9PEZI</name>
<evidence type="ECO:0000313" key="3">
    <source>
        <dbReference type="EMBL" id="KAF2090616.1"/>
    </source>
</evidence>
<feature type="domain" description="Beta-glucuronidase C-terminal" evidence="2">
    <location>
        <begin position="428"/>
        <end position="533"/>
    </location>
</feature>
<organism evidence="3 4">
    <name type="scientific">Saccharata proteae CBS 121410</name>
    <dbReference type="NCBI Taxonomy" id="1314787"/>
    <lineage>
        <taxon>Eukaryota</taxon>
        <taxon>Fungi</taxon>
        <taxon>Dikarya</taxon>
        <taxon>Ascomycota</taxon>
        <taxon>Pezizomycotina</taxon>
        <taxon>Dothideomycetes</taxon>
        <taxon>Dothideomycetes incertae sedis</taxon>
        <taxon>Botryosphaeriales</taxon>
        <taxon>Saccharataceae</taxon>
        <taxon>Saccharata</taxon>
    </lineage>
</organism>
<sequence>MLAQAVLGATAAALLPVLVSSQSSSTSTYLSGCCEPTRQPHAPPIVVSGSPPDGSGGPLLEAFISYSIEFAFWPDYAGNSSIGPNTFSDNLLNNIGNFTGTKPYIRVGGNTQDYAIYDPNLSTATLGIIDPSKSTDYPTNLTIGPSFFSSYASFPSTKHIHGFNLGKNSTAARSSLLASVPVACAALSHGNLLYWEYGNEPDLYKTSSQGAVRPSDWDEQDYVDEWLDGTATIKSQLAESCPELTESWIAPSFAGTGNSLDPVVTWEKGLDEEGDIALISSHNYIGGATQPGITLSNTLLNHSKTISSISSQMNESALLTSYHLPYILGETNSLYNEGAPGLSNSFGAALWSLDFALYCASVGIKRLHFHQGTNYRYDSWQPVDTEREVKGTRAPYYGNVAAAAAVGDLTAGQVEVASLELNGSAEAAYGVYGNATLKRLAVVNMREWNYSTTADTTTATTNSTRPTNDYWFSVPLSCNGTAVVQRLMANGSDAVTGVTFNGRSFDWELEQGMPVLLRNMTKDEIAWDDGKGVFRME</sequence>
<keyword evidence="3" id="KW-0378">Hydrolase</keyword>